<keyword evidence="3" id="KW-1185">Reference proteome</keyword>
<comment type="caution">
    <text evidence="2">The sequence shown here is derived from an EMBL/GenBank/DDBJ whole genome shotgun (WGS) entry which is preliminary data.</text>
</comment>
<feature type="region of interest" description="Disordered" evidence="1">
    <location>
        <begin position="37"/>
        <end position="62"/>
    </location>
</feature>
<gene>
    <name evidence="2" type="ORF">EVAR_36102_1</name>
</gene>
<dbReference type="Proteomes" id="UP000299102">
    <property type="component" value="Unassembled WGS sequence"/>
</dbReference>
<evidence type="ECO:0000256" key="1">
    <source>
        <dbReference type="SAM" id="MobiDB-lite"/>
    </source>
</evidence>
<dbReference type="EMBL" id="BGZK01000717">
    <property type="protein sequence ID" value="GBP57450.1"/>
    <property type="molecule type" value="Genomic_DNA"/>
</dbReference>
<proteinExistence type="predicted"/>
<organism evidence="2 3">
    <name type="scientific">Eumeta variegata</name>
    <name type="common">Bagworm moth</name>
    <name type="synonym">Eumeta japonica</name>
    <dbReference type="NCBI Taxonomy" id="151549"/>
    <lineage>
        <taxon>Eukaryota</taxon>
        <taxon>Metazoa</taxon>
        <taxon>Ecdysozoa</taxon>
        <taxon>Arthropoda</taxon>
        <taxon>Hexapoda</taxon>
        <taxon>Insecta</taxon>
        <taxon>Pterygota</taxon>
        <taxon>Neoptera</taxon>
        <taxon>Endopterygota</taxon>
        <taxon>Lepidoptera</taxon>
        <taxon>Glossata</taxon>
        <taxon>Ditrysia</taxon>
        <taxon>Tineoidea</taxon>
        <taxon>Psychidae</taxon>
        <taxon>Oiketicinae</taxon>
        <taxon>Eumeta</taxon>
    </lineage>
</organism>
<feature type="region of interest" description="Disordered" evidence="1">
    <location>
        <begin position="1"/>
        <end position="22"/>
    </location>
</feature>
<sequence length="98" mass="10911">MHVLQYTGGRAGSRRPRPTDRNLLTRELIPNWYLAGTSLPNHRARSGRHARPSGDRHESSRAVAGAEILRECLIYPPLEVVPSRRQTSFGAAGARSRL</sequence>
<evidence type="ECO:0000313" key="3">
    <source>
        <dbReference type="Proteomes" id="UP000299102"/>
    </source>
</evidence>
<protein>
    <submittedName>
        <fullName evidence="2">Uncharacterized protein</fullName>
    </submittedName>
</protein>
<evidence type="ECO:0000313" key="2">
    <source>
        <dbReference type="EMBL" id="GBP57450.1"/>
    </source>
</evidence>
<feature type="compositionally biased region" description="Basic residues" evidence="1">
    <location>
        <begin position="42"/>
        <end position="51"/>
    </location>
</feature>
<reference evidence="2 3" key="1">
    <citation type="journal article" date="2019" name="Commun. Biol.">
        <title>The bagworm genome reveals a unique fibroin gene that provides high tensile strength.</title>
        <authorList>
            <person name="Kono N."/>
            <person name="Nakamura H."/>
            <person name="Ohtoshi R."/>
            <person name="Tomita M."/>
            <person name="Numata K."/>
            <person name="Arakawa K."/>
        </authorList>
    </citation>
    <scope>NUCLEOTIDE SEQUENCE [LARGE SCALE GENOMIC DNA]</scope>
</reference>
<accession>A0A4C1X2V2</accession>
<name>A0A4C1X2V2_EUMVA</name>
<dbReference type="AlphaFoldDB" id="A0A4C1X2V2"/>